<keyword evidence="10" id="KW-1185">Reference proteome</keyword>
<dbReference type="Gene3D" id="3.30.70.980">
    <property type="match status" value="2"/>
</dbReference>
<feature type="domain" description="TACO1/YebC-like N-terminal" evidence="8">
    <location>
        <begin position="5"/>
        <end position="75"/>
    </location>
</feature>
<comment type="subcellular location">
    <subcellularLocation>
        <location evidence="6">Cytoplasm</location>
    </subcellularLocation>
</comment>
<evidence type="ECO:0000259" key="7">
    <source>
        <dbReference type="Pfam" id="PF01709"/>
    </source>
</evidence>
<comment type="similarity">
    <text evidence="1 6">Belongs to the TACO1 family.</text>
</comment>
<gene>
    <name evidence="9" type="ORF">A9J31_14640</name>
</gene>
<dbReference type="STRING" id="1443941.A9J31_14640"/>
<evidence type="ECO:0000256" key="5">
    <source>
        <dbReference type="ARBA" id="ARBA00023163"/>
    </source>
</evidence>
<dbReference type="FunFam" id="1.10.10.200:FF:000001">
    <property type="entry name" value="Probable transcriptional regulatory protein YebC"/>
    <property type="match status" value="1"/>
</dbReference>
<dbReference type="OrthoDB" id="9781053at2"/>
<dbReference type="SUPFAM" id="SSF75625">
    <property type="entry name" value="YebC-like"/>
    <property type="match status" value="1"/>
</dbReference>
<keyword evidence="3 6" id="KW-0805">Transcription regulation</keyword>
<evidence type="ECO:0000256" key="3">
    <source>
        <dbReference type="ARBA" id="ARBA00023015"/>
    </source>
</evidence>
<evidence type="ECO:0000256" key="2">
    <source>
        <dbReference type="ARBA" id="ARBA00022490"/>
    </source>
</evidence>
<protein>
    <recommendedName>
        <fullName evidence="6">Probable transcriptional regulatory protein A9J31_14640</fullName>
    </recommendedName>
</protein>
<evidence type="ECO:0000256" key="6">
    <source>
        <dbReference type="HAMAP-Rule" id="MF_00693"/>
    </source>
</evidence>
<evidence type="ECO:0000256" key="4">
    <source>
        <dbReference type="ARBA" id="ARBA00023125"/>
    </source>
</evidence>
<dbReference type="Pfam" id="PF20772">
    <property type="entry name" value="TACO1_YebC_N"/>
    <property type="match status" value="1"/>
</dbReference>
<keyword evidence="4 6" id="KW-0238">DNA-binding</keyword>
<dbReference type="NCBIfam" id="NF001030">
    <property type="entry name" value="PRK00110.1"/>
    <property type="match status" value="1"/>
</dbReference>
<keyword evidence="5 6" id="KW-0804">Transcription</keyword>
<dbReference type="EMBL" id="LZDS01000014">
    <property type="protein sequence ID" value="OBX28964.1"/>
    <property type="molecule type" value="Genomic_DNA"/>
</dbReference>
<dbReference type="Proteomes" id="UP000185753">
    <property type="component" value="Unassembled WGS sequence"/>
</dbReference>
<dbReference type="NCBIfam" id="NF009044">
    <property type="entry name" value="PRK12378.1"/>
    <property type="match status" value="1"/>
</dbReference>
<reference evidence="10" key="1">
    <citation type="submission" date="2016-06" db="EMBL/GenBank/DDBJ databases">
        <authorList>
            <person name="Radolfova-Krizova L."/>
            <person name="Nemec A."/>
        </authorList>
    </citation>
    <scope>NUCLEOTIDE SEQUENCE [LARGE SCALE GENOMIC DNA]</scope>
    <source>
        <strain evidence="10">ANC 4275</strain>
    </source>
</reference>
<comment type="caution">
    <text evidence="9">The sequence shown here is derived from an EMBL/GenBank/DDBJ whole genome shotgun (WGS) entry which is preliminary data.</text>
</comment>
<name>A0A1A7RBT3_9GAMM</name>
<dbReference type="InterPro" id="IPR017856">
    <property type="entry name" value="Integrase-like_N"/>
</dbReference>
<dbReference type="InterPro" id="IPR048300">
    <property type="entry name" value="TACO1_YebC-like_2nd/3rd_dom"/>
</dbReference>
<dbReference type="Gene3D" id="1.10.10.200">
    <property type="match status" value="1"/>
</dbReference>
<sequence>MAGHSKWANTKHRKAKQDASRAKVFTKFIREIVTAARLGGGDVASNPRLRAVVEKALVANMTRDTINRAIQRGVGGEENADLKEVTYEGYGVGGVAVIIETMTDNLNRTVPDVRHCFSKTDGNLGTAGSVAYMFTKRGEITFEDVSLEDKIMDVALEAGAEDIEVDEEEILVITTPETFGDVQDALAAAGLKSDNAEVVMNPSTKALISDIEQAKKIIKMIDMFEDLDDVQNVYTNVEFTDEVMAELEAL</sequence>
<dbReference type="NCBIfam" id="TIGR01033">
    <property type="entry name" value="YebC/PmpR family DNA-binding transcriptional regulator"/>
    <property type="match status" value="1"/>
</dbReference>
<dbReference type="Pfam" id="PF01709">
    <property type="entry name" value="Transcrip_reg"/>
    <property type="match status" value="1"/>
</dbReference>
<evidence type="ECO:0000313" key="9">
    <source>
        <dbReference type="EMBL" id="OBX28964.1"/>
    </source>
</evidence>
<dbReference type="GO" id="GO:0006355">
    <property type="term" value="P:regulation of DNA-templated transcription"/>
    <property type="evidence" value="ECO:0007669"/>
    <property type="project" value="UniProtKB-UniRule"/>
</dbReference>
<evidence type="ECO:0000259" key="8">
    <source>
        <dbReference type="Pfam" id="PF20772"/>
    </source>
</evidence>
<proteinExistence type="inferred from homology"/>
<evidence type="ECO:0000313" key="10">
    <source>
        <dbReference type="Proteomes" id="UP000185753"/>
    </source>
</evidence>
<dbReference type="PANTHER" id="PTHR12532:SF6">
    <property type="entry name" value="TRANSCRIPTIONAL REGULATORY PROTEIN YEBC-RELATED"/>
    <property type="match status" value="1"/>
</dbReference>
<dbReference type="InterPro" id="IPR029072">
    <property type="entry name" value="YebC-like"/>
</dbReference>
<dbReference type="PANTHER" id="PTHR12532">
    <property type="entry name" value="TRANSLATIONAL ACTIVATOR OF CYTOCHROME C OXIDASE 1"/>
    <property type="match status" value="1"/>
</dbReference>
<evidence type="ECO:0000256" key="1">
    <source>
        <dbReference type="ARBA" id="ARBA00008724"/>
    </source>
</evidence>
<dbReference type="FunFam" id="3.30.70.980:FF:000002">
    <property type="entry name" value="Probable transcriptional regulatory protein YebC"/>
    <property type="match status" value="1"/>
</dbReference>
<dbReference type="GO" id="GO:0003677">
    <property type="term" value="F:DNA binding"/>
    <property type="evidence" value="ECO:0007669"/>
    <property type="project" value="UniProtKB-UniRule"/>
</dbReference>
<dbReference type="GO" id="GO:0005829">
    <property type="term" value="C:cytosol"/>
    <property type="evidence" value="ECO:0007669"/>
    <property type="project" value="TreeGrafter"/>
</dbReference>
<dbReference type="AlphaFoldDB" id="A0A1A7RBT3"/>
<dbReference type="HAMAP" id="MF_00693">
    <property type="entry name" value="Transcrip_reg_TACO1"/>
    <property type="match status" value="1"/>
</dbReference>
<dbReference type="InterPro" id="IPR049083">
    <property type="entry name" value="TACO1_YebC_N"/>
</dbReference>
<feature type="domain" description="TACO1/YebC-like second and third" evidence="7">
    <location>
        <begin position="83"/>
        <end position="237"/>
    </location>
</feature>
<dbReference type="InterPro" id="IPR026564">
    <property type="entry name" value="Transcrip_reg_TACO1-like_dom3"/>
</dbReference>
<dbReference type="InterPro" id="IPR002876">
    <property type="entry name" value="Transcrip_reg_TACO1-like"/>
</dbReference>
<dbReference type="RefSeq" id="WP_067763305.1">
    <property type="nucleotide sequence ID" value="NZ_CP183909.1"/>
</dbReference>
<accession>A0A1A7RBT3</accession>
<organism evidence="9 10">
    <name type="scientific">Acinetobacter gandensis</name>
    <dbReference type="NCBI Taxonomy" id="1443941"/>
    <lineage>
        <taxon>Bacteria</taxon>
        <taxon>Pseudomonadati</taxon>
        <taxon>Pseudomonadota</taxon>
        <taxon>Gammaproteobacteria</taxon>
        <taxon>Moraxellales</taxon>
        <taxon>Moraxellaceae</taxon>
        <taxon>Acinetobacter</taxon>
    </lineage>
</organism>
<keyword evidence="2 6" id="KW-0963">Cytoplasm</keyword>